<dbReference type="GeneID" id="109268424"/>
<protein>
    <submittedName>
        <fullName evidence="3">Uncharacterized protein LOC109268424</fullName>
    </submittedName>
</protein>
<evidence type="ECO:0000313" key="2">
    <source>
        <dbReference type="Proteomes" id="UP001165780"/>
    </source>
</evidence>
<sequence length="277" mass="29959">MEEGSAGHPGRERTQEAHAGNKSFHVNTNATQCPPARPGANSPRGPSRGLRARRRESGSTRGPEPESAPQPNFNAGTESGTRQPSNRSESLEKQKQIGRRMRTRQQAHGSPAGLRLRLRLRLGLGLGIRRPRPASQVSLELWAPAYQRAPERPGVCPAAPVRRDPLAVAFPGVATLWGPGLRGEEEFCPDSAAVGSKKAFSWVSPGKVAKLLFTCKNMLFIFQSLLVNLEIADSPAQGGLTEVACTPSSKDGPVKLLLWELHLASQRQVGQSFEQCL</sequence>
<dbReference type="AlphaFoldDB" id="A0A9W2UEA5"/>
<name>A0A9W2UEA5_PANPR</name>
<feature type="compositionally biased region" description="Basic residues" evidence="1">
    <location>
        <begin position="96"/>
        <end position="105"/>
    </location>
</feature>
<dbReference type="RefSeq" id="XP_053744710.1">
    <property type="nucleotide sequence ID" value="XM_053888735.1"/>
</dbReference>
<organism evidence="2 3">
    <name type="scientific">Panthera pardus</name>
    <name type="common">Leopard</name>
    <name type="synonym">Felis pardus</name>
    <dbReference type="NCBI Taxonomy" id="9691"/>
    <lineage>
        <taxon>Eukaryota</taxon>
        <taxon>Metazoa</taxon>
        <taxon>Chordata</taxon>
        <taxon>Craniata</taxon>
        <taxon>Vertebrata</taxon>
        <taxon>Euteleostomi</taxon>
        <taxon>Mammalia</taxon>
        <taxon>Eutheria</taxon>
        <taxon>Laurasiatheria</taxon>
        <taxon>Carnivora</taxon>
        <taxon>Feliformia</taxon>
        <taxon>Felidae</taxon>
        <taxon>Pantherinae</taxon>
        <taxon>Panthera</taxon>
    </lineage>
</organism>
<proteinExistence type="predicted"/>
<evidence type="ECO:0000313" key="3">
    <source>
        <dbReference type="RefSeq" id="XP_053744710.1"/>
    </source>
</evidence>
<feature type="region of interest" description="Disordered" evidence="1">
    <location>
        <begin position="1"/>
        <end position="112"/>
    </location>
</feature>
<dbReference type="Proteomes" id="UP001165780">
    <property type="component" value="Unplaced"/>
</dbReference>
<reference evidence="3" key="1">
    <citation type="submission" date="2025-08" db="UniProtKB">
        <authorList>
            <consortium name="RefSeq"/>
        </authorList>
    </citation>
    <scope>IDENTIFICATION</scope>
    <source>
        <tissue evidence="3">Whole blood</tissue>
    </source>
</reference>
<accession>A0A9W2UEA5</accession>
<gene>
    <name evidence="3" type="primary">LOC109268424</name>
</gene>
<keyword evidence="2" id="KW-1185">Reference proteome</keyword>
<feature type="compositionally biased region" description="Polar residues" evidence="1">
    <location>
        <begin position="69"/>
        <end position="88"/>
    </location>
</feature>
<evidence type="ECO:0000256" key="1">
    <source>
        <dbReference type="SAM" id="MobiDB-lite"/>
    </source>
</evidence>